<evidence type="ECO:0000313" key="26">
    <source>
        <dbReference type="Proteomes" id="UP001497480"/>
    </source>
</evidence>
<dbReference type="FunFam" id="1.10.510.10:FF:000108">
    <property type="entry name" value="L-type lectin-domain containing receptor kinase S.4"/>
    <property type="match status" value="1"/>
</dbReference>
<dbReference type="InterPro" id="IPR050528">
    <property type="entry name" value="L-type_Lectin-RKs"/>
</dbReference>
<dbReference type="FunFam" id="2.60.120.200:FF:000051">
    <property type="entry name" value="L-type lectin-domain containing receptor kinase V.9"/>
    <property type="match status" value="1"/>
</dbReference>
<keyword evidence="13 21" id="KW-0067">ATP-binding</keyword>
<dbReference type="EMBL" id="CAXHTB010000021">
    <property type="protein sequence ID" value="CAL0328244.1"/>
    <property type="molecule type" value="Genomic_DNA"/>
</dbReference>
<evidence type="ECO:0000256" key="15">
    <source>
        <dbReference type="ARBA" id="ARBA00023136"/>
    </source>
</evidence>
<dbReference type="CDD" id="cd14066">
    <property type="entry name" value="STKc_IRAK"/>
    <property type="match status" value="1"/>
</dbReference>
<dbReference type="InterPro" id="IPR013320">
    <property type="entry name" value="ConA-like_dom_sf"/>
</dbReference>
<feature type="transmembrane region" description="Helical" evidence="22">
    <location>
        <begin position="285"/>
        <end position="309"/>
    </location>
</feature>
<comment type="caution">
    <text evidence="25">The sequence shown here is derived from an EMBL/GenBank/DDBJ whole genome shotgun (WGS) entry which is preliminary data.</text>
</comment>
<dbReference type="Pfam" id="PF00069">
    <property type="entry name" value="Pkinase"/>
    <property type="match status" value="1"/>
</dbReference>
<feature type="signal peptide" evidence="23">
    <location>
        <begin position="1"/>
        <end position="18"/>
    </location>
</feature>
<comment type="similarity">
    <text evidence="4">In the C-terminal section; belongs to the protein kinase superfamily. Ser/Thr protein kinase family.</text>
</comment>
<evidence type="ECO:0000256" key="12">
    <source>
        <dbReference type="ARBA" id="ARBA00022777"/>
    </source>
</evidence>
<keyword evidence="12" id="KW-0418">Kinase</keyword>
<dbReference type="PROSITE" id="PS00107">
    <property type="entry name" value="PROTEIN_KINASE_ATP"/>
    <property type="match status" value="1"/>
</dbReference>
<evidence type="ECO:0000256" key="10">
    <source>
        <dbReference type="ARBA" id="ARBA00022734"/>
    </source>
</evidence>
<comment type="catalytic activity">
    <reaction evidence="20">
        <text>L-seryl-[protein] + ATP = O-phospho-L-seryl-[protein] + ADP + H(+)</text>
        <dbReference type="Rhea" id="RHEA:17989"/>
        <dbReference type="Rhea" id="RHEA-COMP:9863"/>
        <dbReference type="Rhea" id="RHEA-COMP:11604"/>
        <dbReference type="ChEBI" id="CHEBI:15378"/>
        <dbReference type="ChEBI" id="CHEBI:29999"/>
        <dbReference type="ChEBI" id="CHEBI:30616"/>
        <dbReference type="ChEBI" id="CHEBI:83421"/>
        <dbReference type="ChEBI" id="CHEBI:456216"/>
        <dbReference type="EC" id="2.7.11.1"/>
    </reaction>
</comment>
<dbReference type="AlphaFoldDB" id="A0AAV1Y559"/>
<evidence type="ECO:0000256" key="7">
    <source>
        <dbReference type="ARBA" id="ARBA00022679"/>
    </source>
</evidence>
<keyword evidence="10" id="KW-0430">Lectin</keyword>
<evidence type="ECO:0000256" key="9">
    <source>
        <dbReference type="ARBA" id="ARBA00022729"/>
    </source>
</evidence>
<comment type="similarity">
    <text evidence="2">Belongs to the leguminous lectin family.</text>
</comment>
<evidence type="ECO:0000256" key="5">
    <source>
        <dbReference type="ARBA" id="ARBA00012513"/>
    </source>
</evidence>
<protein>
    <recommendedName>
        <fullName evidence="5">non-specific serine/threonine protein kinase</fullName>
        <ecNumber evidence="5">2.7.11.1</ecNumber>
    </recommendedName>
</protein>
<dbReference type="Pfam" id="PF00139">
    <property type="entry name" value="Lectin_legB"/>
    <property type="match status" value="1"/>
</dbReference>
<dbReference type="GO" id="GO:0030246">
    <property type="term" value="F:carbohydrate binding"/>
    <property type="evidence" value="ECO:0007669"/>
    <property type="project" value="UniProtKB-KW"/>
</dbReference>
<dbReference type="Gene3D" id="2.60.120.200">
    <property type="match status" value="1"/>
</dbReference>
<evidence type="ECO:0000256" key="3">
    <source>
        <dbReference type="ARBA" id="ARBA00008536"/>
    </source>
</evidence>
<evidence type="ECO:0000256" key="18">
    <source>
        <dbReference type="ARBA" id="ARBA00023211"/>
    </source>
</evidence>
<evidence type="ECO:0000256" key="11">
    <source>
        <dbReference type="ARBA" id="ARBA00022741"/>
    </source>
</evidence>
<keyword evidence="11 21" id="KW-0547">Nucleotide-binding</keyword>
<evidence type="ECO:0000259" key="24">
    <source>
        <dbReference type="PROSITE" id="PS50011"/>
    </source>
</evidence>
<dbReference type="InterPro" id="IPR008271">
    <property type="entry name" value="Ser/Thr_kinase_AS"/>
</dbReference>
<proteinExistence type="inferred from homology"/>
<evidence type="ECO:0000256" key="14">
    <source>
        <dbReference type="ARBA" id="ARBA00022989"/>
    </source>
</evidence>
<dbReference type="Gene3D" id="1.10.510.10">
    <property type="entry name" value="Transferase(Phosphotransferase) domain 1"/>
    <property type="match status" value="1"/>
</dbReference>
<dbReference type="GO" id="GO:0005524">
    <property type="term" value="F:ATP binding"/>
    <property type="evidence" value="ECO:0007669"/>
    <property type="project" value="UniProtKB-UniRule"/>
</dbReference>
<keyword evidence="15 22" id="KW-0472">Membrane</keyword>
<dbReference type="PANTHER" id="PTHR27007">
    <property type="match status" value="1"/>
</dbReference>
<dbReference type="SMART" id="SM00220">
    <property type="entry name" value="S_TKc"/>
    <property type="match status" value="1"/>
</dbReference>
<keyword evidence="6" id="KW-0723">Serine/threonine-protein kinase</keyword>
<keyword evidence="17" id="KW-0325">Glycoprotein</keyword>
<name>A0AAV1Y559_LUPLU</name>
<evidence type="ECO:0000256" key="13">
    <source>
        <dbReference type="ARBA" id="ARBA00022840"/>
    </source>
</evidence>
<dbReference type="Gene3D" id="3.30.200.20">
    <property type="entry name" value="Phosphorylase Kinase, domain 1"/>
    <property type="match status" value="1"/>
</dbReference>
<dbReference type="InterPro" id="IPR000719">
    <property type="entry name" value="Prot_kinase_dom"/>
</dbReference>
<organism evidence="25 26">
    <name type="scientific">Lupinus luteus</name>
    <name type="common">European yellow lupine</name>
    <dbReference type="NCBI Taxonomy" id="3873"/>
    <lineage>
        <taxon>Eukaryota</taxon>
        <taxon>Viridiplantae</taxon>
        <taxon>Streptophyta</taxon>
        <taxon>Embryophyta</taxon>
        <taxon>Tracheophyta</taxon>
        <taxon>Spermatophyta</taxon>
        <taxon>Magnoliopsida</taxon>
        <taxon>eudicotyledons</taxon>
        <taxon>Gunneridae</taxon>
        <taxon>Pentapetalae</taxon>
        <taxon>rosids</taxon>
        <taxon>fabids</taxon>
        <taxon>Fabales</taxon>
        <taxon>Fabaceae</taxon>
        <taxon>Papilionoideae</taxon>
        <taxon>50 kb inversion clade</taxon>
        <taxon>genistoids sensu lato</taxon>
        <taxon>core genistoids</taxon>
        <taxon>Genisteae</taxon>
        <taxon>Lupinus</taxon>
    </lineage>
</organism>
<keyword evidence="18" id="KW-0464">Manganese</keyword>
<dbReference type="EC" id="2.7.11.1" evidence="5"/>
<feature type="domain" description="Protein kinase" evidence="24">
    <location>
        <begin position="343"/>
        <end position="619"/>
    </location>
</feature>
<keyword evidence="14 22" id="KW-1133">Transmembrane helix</keyword>
<dbReference type="InterPro" id="IPR017441">
    <property type="entry name" value="Protein_kinase_ATP_BS"/>
</dbReference>
<evidence type="ECO:0000256" key="6">
    <source>
        <dbReference type="ARBA" id="ARBA00022527"/>
    </source>
</evidence>
<dbReference type="InterPro" id="IPR011009">
    <property type="entry name" value="Kinase-like_dom_sf"/>
</dbReference>
<comment type="subcellular location">
    <subcellularLocation>
        <location evidence="1">Membrane</location>
        <topology evidence="1">Single-pass type I membrane protein</topology>
    </subcellularLocation>
</comment>
<evidence type="ECO:0000313" key="25">
    <source>
        <dbReference type="EMBL" id="CAL0328244.1"/>
    </source>
</evidence>
<dbReference type="FunFam" id="3.30.200.20:FF:000112">
    <property type="entry name" value="Lectin-domain containing receptor kinase A4.3"/>
    <property type="match status" value="1"/>
</dbReference>
<evidence type="ECO:0000256" key="2">
    <source>
        <dbReference type="ARBA" id="ARBA00007606"/>
    </source>
</evidence>
<keyword evidence="26" id="KW-1185">Reference proteome</keyword>
<accession>A0AAV1Y559</accession>
<dbReference type="GO" id="GO:0004674">
    <property type="term" value="F:protein serine/threonine kinase activity"/>
    <property type="evidence" value="ECO:0007669"/>
    <property type="project" value="UniProtKB-KW"/>
</dbReference>
<gene>
    <name evidence="25" type="ORF">LLUT_LOCUS29304</name>
</gene>
<dbReference type="PROSITE" id="PS50011">
    <property type="entry name" value="PROTEIN_KINASE_DOM"/>
    <property type="match status" value="1"/>
</dbReference>
<evidence type="ECO:0000256" key="16">
    <source>
        <dbReference type="ARBA" id="ARBA00023170"/>
    </source>
</evidence>
<evidence type="ECO:0000256" key="8">
    <source>
        <dbReference type="ARBA" id="ARBA00022692"/>
    </source>
</evidence>
<dbReference type="GO" id="GO:0016020">
    <property type="term" value="C:membrane"/>
    <property type="evidence" value="ECO:0007669"/>
    <property type="project" value="UniProtKB-SubCell"/>
</dbReference>
<feature type="binding site" evidence="21">
    <location>
        <position position="372"/>
    </location>
    <ligand>
        <name>ATP</name>
        <dbReference type="ChEBI" id="CHEBI:30616"/>
    </ligand>
</feature>
<keyword evidence="16" id="KW-0675">Receptor</keyword>
<keyword evidence="8 22" id="KW-0812">Transmembrane</keyword>
<evidence type="ECO:0000256" key="21">
    <source>
        <dbReference type="PROSITE-ProRule" id="PRU10141"/>
    </source>
</evidence>
<sequence>MYLKLVAVLFLLVTVVTSENTSFIYNDFKSSQLLYLDGIAEFTSNGLLKLTNDTKQQKGHAFYQNPIVFKNNINGTVSSFSTTFVFAIRSQYYALSGHGIVFVLSPTKGLPNSLPSQYLGLFNETNNGDTSNHVFGVEIDTILSSEFGDIDDNHVGIDINSLKSEKSAPAGYYDSSSGKVSNLSLISGNSIQVWVEYDGVRKQIDVTLAPINMSKPEKPLLSLTKDLSPILNNVMYVGFSSSTGSVLTSHYVLGWSFKINGKSQELVISELPKLPRLGAKQVSKVITIGLPIISISLVLLVTLALVHFIKRKKKFSELLEDWEQDYGPHRFKYKDLYYATKGFGENELLGSGGFGRVYKGVMPISKLEVAVKRVSHESRQGMKEFVAEIVSIGRLCHRNLVPLLGYCRRRGELLLVYDYMPNGSLDKYLHNKPRVTLNWSQRFRIIKGVASGLFYLHEEWEQVVIHRDIKASNVLLDSELSGRLGDFGLARLYDHGTDPQTTHVVGTLGYLAPEHTRTGRATKSSDVFAFGAFLLEVTCGRRPIEQVRECESVILVDWVFECWKRGDIIEAKDQNLGSDYRLEEVELVLELGLLCSHSEPSARPSMRQVVQYLEREVALPDLTLLTLSSNGLTFGHHENLEDFPLSYPSSMDTPFSHNSSVSESLLSGGLSQKKRVFFSVQAQASKPPSGVEFPKVQPQIKGPFVGFTNTAEVWNSRASMIGLIGTFIVELKINKGILEMIGVEVGKGLNLPL</sequence>
<keyword evidence="9 23" id="KW-0732">Signal</keyword>
<evidence type="ECO:0000256" key="22">
    <source>
        <dbReference type="SAM" id="Phobius"/>
    </source>
</evidence>
<evidence type="ECO:0000256" key="4">
    <source>
        <dbReference type="ARBA" id="ARBA00010217"/>
    </source>
</evidence>
<keyword evidence="7" id="KW-0808">Transferase</keyword>
<comment type="similarity">
    <text evidence="3">In the N-terminal section; belongs to the leguminous lectin family.</text>
</comment>
<comment type="catalytic activity">
    <reaction evidence="19">
        <text>L-threonyl-[protein] + ATP = O-phospho-L-threonyl-[protein] + ADP + H(+)</text>
        <dbReference type="Rhea" id="RHEA:46608"/>
        <dbReference type="Rhea" id="RHEA-COMP:11060"/>
        <dbReference type="Rhea" id="RHEA-COMP:11605"/>
        <dbReference type="ChEBI" id="CHEBI:15378"/>
        <dbReference type="ChEBI" id="CHEBI:30013"/>
        <dbReference type="ChEBI" id="CHEBI:30616"/>
        <dbReference type="ChEBI" id="CHEBI:61977"/>
        <dbReference type="ChEBI" id="CHEBI:456216"/>
        <dbReference type="EC" id="2.7.11.1"/>
    </reaction>
</comment>
<dbReference type="CDD" id="cd06899">
    <property type="entry name" value="lectin_legume_LecRK_Arcelin_ConA"/>
    <property type="match status" value="1"/>
</dbReference>
<dbReference type="PROSITE" id="PS00108">
    <property type="entry name" value="PROTEIN_KINASE_ST"/>
    <property type="match status" value="1"/>
</dbReference>
<evidence type="ECO:0000256" key="17">
    <source>
        <dbReference type="ARBA" id="ARBA00023180"/>
    </source>
</evidence>
<dbReference type="SUPFAM" id="SSF56112">
    <property type="entry name" value="Protein kinase-like (PK-like)"/>
    <property type="match status" value="1"/>
</dbReference>
<dbReference type="SUPFAM" id="SSF49899">
    <property type="entry name" value="Concanavalin A-like lectins/glucanases"/>
    <property type="match status" value="1"/>
</dbReference>
<evidence type="ECO:0000256" key="20">
    <source>
        <dbReference type="ARBA" id="ARBA00048679"/>
    </source>
</evidence>
<dbReference type="InterPro" id="IPR001220">
    <property type="entry name" value="Legume_lectin_dom"/>
</dbReference>
<feature type="chain" id="PRO_5043348461" description="non-specific serine/threonine protein kinase" evidence="23">
    <location>
        <begin position="19"/>
        <end position="753"/>
    </location>
</feature>
<evidence type="ECO:0000256" key="19">
    <source>
        <dbReference type="ARBA" id="ARBA00047899"/>
    </source>
</evidence>
<evidence type="ECO:0000256" key="1">
    <source>
        <dbReference type="ARBA" id="ARBA00004479"/>
    </source>
</evidence>
<evidence type="ECO:0000256" key="23">
    <source>
        <dbReference type="SAM" id="SignalP"/>
    </source>
</evidence>
<reference evidence="25 26" key="1">
    <citation type="submission" date="2024-03" db="EMBL/GenBank/DDBJ databases">
        <authorList>
            <person name="Martinez-Hernandez J."/>
        </authorList>
    </citation>
    <scope>NUCLEOTIDE SEQUENCE [LARGE SCALE GENOMIC DNA]</scope>
</reference>
<dbReference type="SUPFAM" id="SSF103511">
    <property type="entry name" value="Chlorophyll a-b binding protein"/>
    <property type="match status" value="1"/>
</dbReference>
<dbReference type="Proteomes" id="UP001497480">
    <property type="component" value="Unassembled WGS sequence"/>
</dbReference>